<keyword evidence="3" id="KW-1185">Reference proteome</keyword>
<dbReference type="Pfam" id="PF05804">
    <property type="entry name" value="KAP"/>
    <property type="match status" value="2"/>
</dbReference>
<sequence length="753" mass="84832">MTIIEHELQKYDLWMEELKMKERAIAELTPKSDLIALEEARSSYESSVAKFTTLTRKQEQLFRGRFMGSYRHLFCESVSFYLLLNIGEDLSVELKMHNKGIVSMICRCLDRDNFELLILLVSFLKKLSIFKENKNDMLENGIIERITRILYRAEGDLVNIALRLLFNLSFDVGARREMVAKGLITRLVDLLGDEGHRPVALYVLYHLSTEDDSKKEFANTTCLSALMKIALENPNNMTDLVPMALAINLACDPQCASLFAEGKGVRLLMRRALKMRDPLLMKLLRNLSQHGDELKIKFVDYLPELAKIVIFGKAGGDKLDHEKDSTLKGASNPRHSNGCEPGSHYAMSRGSIAHSSASHNTAMFDLLRTGNQTDINANKHEDNYRDADEENDFKAKDEDFILECLGCLANLNLKNLDYCRILTELKLLDWIKDKLLATELVSVQKIGKVDLGSADDVILEIIRLLGTVCQDFAAAKLVSEANLVEILIRLLNIKQEDDEIVCQIIHVFYQLVYHTNTIEAITTATQAPAYLIDLMHDKNAEIRRLCDLSLDIISEYDSNWGNRIQAERFRWHNSQWLEMIESDSNQPTLIRTDPTTDAVMAAALAAGHARAQHRRHGILAGDELVLKDNEDEVDEAIGPFGMGLGINDATAFLMSLPSENMSRKSSADVDRPMGLCVDNIDYINQLELMYPGMYGDMNFLGTEVLSPGLSRSSTSTSDSDPTATDLNDPPFDGVCGRNDPRRRGMRPVFHLNN</sequence>
<dbReference type="GO" id="GO:0005930">
    <property type="term" value="C:axoneme"/>
    <property type="evidence" value="ECO:0007669"/>
    <property type="project" value="TreeGrafter"/>
</dbReference>
<dbReference type="PANTHER" id="PTHR15605:SF2">
    <property type="entry name" value="KINESIN-ASSOCIATED PROTEIN 3"/>
    <property type="match status" value="1"/>
</dbReference>
<dbReference type="InterPro" id="IPR008658">
    <property type="entry name" value="KAP3"/>
</dbReference>
<dbReference type="PANTHER" id="PTHR15605">
    <property type="entry name" value="KINESIN-ASSOCIATED PROTEINS"/>
    <property type="match status" value="1"/>
</dbReference>
<gene>
    <name evidence="2" type="ORF">DEA37_0006692</name>
</gene>
<evidence type="ECO:0000313" key="2">
    <source>
        <dbReference type="EMBL" id="KAA3675533.1"/>
    </source>
</evidence>
<comment type="caution">
    <text evidence="2">The sequence shown here is derived from an EMBL/GenBank/DDBJ whole genome shotgun (WGS) entry which is preliminary data.</text>
</comment>
<reference evidence="2 3" key="1">
    <citation type="journal article" date="2019" name="Gigascience">
        <title>Whole-genome sequence of the oriental lung fluke Paragonimus westermani.</title>
        <authorList>
            <person name="Oey H."/>
            <person name="Zakrzewski M."/>
            <person name="Narain K."/>
            <person name="Devi K.R."/>
            <person name="Agatsuma T."/>
            <person name="Nawaratna S."/>
            <person name="Gobert G.N."/>
            <person name="Jones M.K."/>
            <person name="Ragan M.A."/>
            <person name="McManus D.P."/>
            <person name="Krause L."/>
        </authorList>
    </citation>
    <scope>NUCLEOTIDE SEQUENCE [LARGE SCALE GENOMIC DNA]</scope>
    <source>
        <strain evidence="2 3">IND2009</strain>
    </source>
</reference>
<dbReference type="InterPro" id="IPR016024">
    <property type="entry name" value="ARM-type_fold"/>
</dbReference>
<accession>A0A5J4NJ75</accession>
<evidence type="ECO:0008006" key="4">
    <source>
        <dbReference type="Google" id="ProtNLM"/>
    </source>
</evidence>
<dbReference type="Gene3D" id="1.25.10.10">
    <property type="entry name" value="Leucine-rich Repeat Variant"/>
    <property type="match status" value="1"/>
</dbReference>
<protein>
    <recommendedName>
        <fullName evidence="4">Kinesin-associated protein 3</fullName>
    </recommendedName>
</protein>
<dbReference type="EMBL" id="QNGE01002468">
    <property type="protein sequence ID" value="KAA3675533.1"/>
    <property type="molecule type" value="Genomic_DNA"/>
</dbReference>
<feature type="region of interest" description="Disordered" evidence="1">
    <location>
        <begin position="708"/>
        <end position="753"/>
    </location>
</feature>
<proteinExistence type="predicted"/>
<dbReference type="SMART" id="SM01297">
    <property type="entry name" value="KAP"/>
    <property type="match status" value="1"/>
</dbReference>
<dbReference type="Proteomes" id="UP000324629">
    <property type="component" value="Unassembled WGS sequence"/>
</dbReference>
<dbReference type="InterPro" id="IPR000225">
    <property type="entry name" value="Armadillo"/>
</dbReference>
<name>A0A5J4NJ75_9TREM</name>
<feature type="compositionally biased region" description="Low complexity" evidence="1">
    <location>
        <begin position="708"/>
        <end position="726"/>
    </location>
</feature>
<dbReference type="SMART" id="SM00185">
    <property type="entry name" value="ARM"/>
    <property type="match status" value="3"/>
</dbReference>
<dbReference type="GO" id="GO:0035869">
    <property type="term" value="C:ciliary transition zone"/>
    <property type="evidence" value="ECO:0007669"/>
    <property type="project" value="TreeGrafter"/>
</dbReference>
<dbReference type="GO" id="GO:0044782">
    <property type="term" value="P:cilium organization"/>
    <property type="evidence" value="ECO:0007669"/>
    <property type="project" value="TreeGrafter"/>
</dbReference>
<dbReference type="GO" id="GO:0007018">
    <property type="term" value="P:microtubule-based movement"/>
    <property type="evidence" value="ECO:0007669"/>
    <property type="project" value="TreeGrafter"/>
</dbReference>
<dbReference type="GO" id="GO:0016939">
    <property type="term" value="C:kinesin II complex"/>
    <property type="evidence" value="ECO:0007669"/>
    <property type="project" value="TreeGrafter"/>
</dbReference>
<evidence type="ECO:0000313" key="3">
    <source>
        <dbReference type="Proteomes" id="UP000324629"/>
    </source>
</evidence>
<organism evidence="2 3">
    <name type="scientific">Paragonimus westermani</name>
    <dbReference type="NCBI Taxonomy" id="34504"/>
    <lineage>
        <taxon>Eukaryota</taxon>
        <taxon>Metazoa</taxon>
        <taxon>Spiralia</taxon>
        <taxon>Lophotrochozoa</taxon>
        <taxon>Platyhelminthes</taxon>
        <taxon>Trematoda</taxon>
        <taxon>Digenea</taxon>
        <taxon>Plagiorchiida</taxon>
        <taxon>Troglotremata</taxon>
        <taxon>Troglotrematidae</taxon>
        <taxon>Paragonimus</taxon>
    </lineage>
</organism>
<dbReference type="InterPro" id="IPR011989">
    <property type="entry name" value="ARM-like"/>
</dbReference>
<evidence type="ECO:0000256" key="1">
    <source>
        <dbReference type="SAM" id="MobiDB-lite"/>
    </source>
</evidence>
<dbReference type="GO" id="GO:0019894">
    <property type="term" value="F:kinesin binding"/>
    <property type="evidence" value="ECO:0007669"/>
    <property type="project" value="InterPro"/>
</dbReference>
<dbReference type="SUPFAM" id="SSF48371">
    <property type="entry name" value="ARM repeat"/>
    <property type="match status" value="1"/>
</dbReference>
<dbReference type="AlphaFoldDB" id="A0A5J4NJ75"/>